<keyword evidence="11" id="KW-0739">Sodium transport</keyword>
<dbReference type="GO" id="GO:0098719">
    <property type="term" value="P:sodium ion import across plasma membrane"/>
    <property type="evidence" value="ECO:0007669"/>
    <property type="project" value="TreeGrafter"/>
</dbReference>
<keyword evidence="10 12" id="KW-0472">Membrane</keyword>
<protein>
    <submittedName>
        <fullName evidence="14">Sodium/proton antiporter (CPA1 family)</fullName>
    </submittedName>
</protein>
<keyword evidence="15" id="KW-1185">Reference proteome</keyword>
<keyword evidence="7 12" id="KW-1133">Transmembrane helix</keyword>
<feature type="transmembrane region" description="Helical" evidence="12">
    <location>
        <begin position="309"/>
        <end position="332"/>
    </location>
</feature>
<keyword evidence="5" id="KW-1003">Cell membrane</keyword>
<organism evidence="14 15">
    <name type="scientific">Arenicella xantha</name>
    <dbReference type="NCBI Taxonomy" id="644221"/>
    <lineage>
        <taxon>Bacteria</taxon>
        <taxon>Pseudomonadati</taxon>
        <taxon>Pseudomonadota</taxon>
        <taxon>Gammaproteobacteria</taxon>
        <taxon>Arenicellales</taxon>
        <taxon>Arenicellaceae</taxon>
        <taxon>Arenicella</taxon>
    </lineage>
</organism>
<evidence type="ECO:0000256" key="1">
    <source>
        <dbReference type="ARBA" id="ARBA00004651"/>
    </source>
</evidence>
<dbReference type="GO" id="GO:0051453">
    <property type="term" value="P:regulation of intracellular pH"/>
    <property type="evidence" value="ECO:0007669"/>
    <property type="project" value="TreeGrafter"/>
</dbReference>
<gene>
    <name evidence="14" type="ORF">DFR28_10179</name>
</gene>
<feature type="transmembrane region" description="Helical" evidence="12">
    <location>
        <begin position="280"/>
        <end position="297"/>
    </location>
</feature>
<evidence type="ECO:0000256" key="3">
    <source>
        <dbReference type="ARBA" id="ARBA00022448"/>
    </source>
</evidence>
<feature type="transmembrane region" description="Helical" evidence="12">
    <location>
        <begin position="119"/>
        <end position="144"/>
    </location>
</feature>
<comment type="similarity">
    <text evidence="2">Belongs to the monovalent cation:proton antiporter 1 (CPA1) transporter (TC 2.A.36) family.</text>
</comment>
<dbReference type="AlphaFoldDB" id="A0A395JMK5"/>
<feature type="transmembrane region" description="Helical" evidence="12">
    <location>
        <begin position="93"/>
        <end position="112"/>
    </location>
</feature>
<evidence type="ECO:0000256" key="11">
    <source>
        <dbReference type="ARBA" id="ARBA00023201"/>
    </source>
</evidence>
<comment type="subcellular location">
    <subcellularLocation>
        <location evidence="1">Cell membrane</location>
        <topology evidence="1">Multi-pass membrane protein</topology>
    </subcellularLocation>
</comment>
<feature type="transmembrane region" description="Helical" evidence="12">
    <location>
        <begin position="377"/>
        <end position="397"/>
    </location>
</feature>
<dbReference type="PANTHER" id="PTHR10110">
    <property type="entry name" value="SODIUM/HYDROGEN EXCHANGER"/>
    <property type="match status" value="1"/>
</dbReference>
<feature type="transmembrane region" description="Helical" evidence="12">
    <location>
        <begin position="20"/>
        <end position="40"/>
    </location>
</feature>
<feature type="transmembrane region" description="Helical" evidence="12">
    <location>
        <begin position="193"/>
        <end position="210"/>
    </location>
</feature>
<comment type="caution">
    <text evidence="14">The sequence shown here is derived from an EMBL/GenBank/DDBJ whole genome shotgun (WGS) entry which is preliminary data.</text>
</comment>
<evidence type="ECO:0000256" key="2">
    <source>
        <dbReference type="ARBA" id="ARBA00007367"/>
    </source>
</evidence>
<evidence type="ECO:0000313" key="14">
    <source>
        <dbReference type="EMBL" id="RBP52697.1"/>
    </source>
</evidence>
<dbReference type="Proteomes" id="UP000253083">
    <property type="component" value="Unassembled WGS sequence"/>
</dbReference>
<dbReference type="InParanoid" id="A0A395JMK5"/>
<sequence length="431" mass="46379">MPQPTSLKVCGLTSRSCCNPVYNIIDIAAVLISVSALFAYINHRFIGLPTTIGVMVIALLVSLLVTVLDLLGLGDFHSAAQQLLGGIDFNETLLHGMLSFLLFAGALHVNLSDLRDQKWIIISLATVGVCTSTFLVGTAAYYLLAILNCHLPYIYCLLFGALISPTDPIAVMATVKRLGVSKELETTIAGESLFNDGVGVVVFMVLLLLLQHPEQITVSHVALLFAEEAIGGVLFGLVLGALGYYLINSIDNYKVEVLITLALVMGGYGLALYLHTSGPIAVVVAGLITGNVLRQHAMSDQTRQSIDDFWELIDEILNVILFALIGLEVLIIPFDAQWVIAGFILIVVVLAARFISVGMPIRLIGLRAQIAPHLVKILVWGGLRGGISVALALSLPLGEFRDLVLFLTYIIVVFSIIVQGLTLGPLIRKLT</sequence>
<name>A0A395JMK5_9GAMM</name>
<keyword evidence="3" id="KW-0813">Transport</keyword>
<dbReference type="EMBL" id="QNRT01000001">
    <property type="protein sequence ID" value="RBP52697.1"/>
    <property type="molecule type" value="Genomic_DNA"/>
</dbReference>
<feature type="domain" description="Cation/H+ exchanger transmembrane" evidence="13">
    <location>
        <begin position="34"/>
        <end position="428"/>
    </location>
</feature>
<dbReference type="Gene3D" id="6.10.140.1330">
    <property type="match status" value="1"/>
</dbReference>
<keyword evidence="6 12" id="KW-0812">Transmembrane</keyword>
<dbReference type="GO" id="GO:0015386">
    <property type="term" value="F:potassium:proton antiporter activity"/>
    <property type="evidence" value="ECO:0007669"/>
    <property type="project" value="TreeGrafter"/>
</dbReference>
<keyword evidence="8" id="KW-0915">Sodium</keyword>
<dbReference type="Pfam" id="PF00999">
    <property type="entry name" value="Na_H_Exchanger"/>
    <property type="match status" value="1"/>
</dbReference>
<evidence type="ECO:0000313" key="15">
    <source>
        <dbReference type="Proteomes" id="UP000253083"/>
    </source>
</evidence>
<feature type="transmembrane region" description="Helical" evidence="12">
    <location>
        <begin position="338"/>
        <end position="356"/>
    </location>
</feature>
<evidence type="ECO:0000256" key="10">
    <source>
        <dbReference type="ARBA" id="ARBA00023136"/>
    </source>
</evidence>
<dbReference type="InterPro" id="IPR018422">
    <property type="entry name" value="Cation/H_exchanger_CPA1"/>
</dbReference>
<evidence type="ECO:0000256" key="8">
    <source>
        <dbReference type="ARBA" id="ARBA00023053"/>
    </source>
</evidence>
<reference evidence="14 15" key="1">
    <citation type="submission" date="2018-06" db="EMBL/GenBank/DDBJ databases">
        <title>Genomic Encyclopedia of Type Strains, Phase IV (KMG-IV): sequencing the most valuable type-strain genomes for metagenomic binning, comparative biology and taxonomic classification.</title>
        <authorList>
            <person name="Goeker M."/>
        </authorList>
    </citation>
    <scope>NUCLEOTIDE SEQUENCE [LARGE SCALE GENOMIC DNA]</scope>
    <source>
        <strain evidence="14 15">DSM 24032</strain>
    </source>
</reference>
<keyword evidence="9" id="KW-0406">Ion transport</keyword>
<evidence type="ECO:0000256" key="4">
    <source>
        <dbReference type="ARBA" id="ARBA00022449"/>
    </source>
</evidence>
<evidence type="ECO:0000256" key="7">
    <source>
        <dbReference type="ARBA" id="ARBA00022989"/>
    </source>
</evidence>
<evidence type="ECO:0000256" key="12">
    <source>
        <dbReference type="SAM" id="Phobius"/>
    </source>
</evidence>
<evidence type="ECO:0000259" key="13">
    <source>
        <dbReference type="Pfam" id="PF00999"/>
    </source>
</evidence>
<feature type="transmembrane region" description="Helical" evidence="12">
    <location>
        <begin position="403"/>
        <end position="427"/>
    </location>
</feature>
<feature type="transmembrane region" description="Helical" evidence="12">
    <location>
        <begin position="222"/>
        <end position="245"/>
    </location>
</feature>
<feature type="transmembrane region" description="Helical" evidence="12">
    <location>
        <begin position="150"/>
        <end position="172"/>
    </location>
</feature>
<dbReference type="PANTHER" id="PTHR10110:SF195">
    <property type="entry name" value="NA(+)_H(+) ANTIPORTER NHAS2"/>
    <property type="match status" value="1"/>
</dbReference>
<accession>A0A395JMK5</accession>
<proteinExistence type="inferred from homology"/>
<evidence type="ECO:0000256" key="6">
    <source>
        <dbReference type="ARBA" id="ARBA00022692"/>
    </source>
</evidence>
<dbReference type="GO" id="GO:0005886">
    <property type="term" value="C:plasma membrane"/>
    <property type="evidence" value="ECO:0007669"/>
    <property type="project" value="UniProtKB-SubCell"/>
</dbReference>
<dbReference type="OrthoDB" id="9774146at2"/>
<keyword evidence="4" id="KW-0050">Antiport</keyword>
<evidence type="ECO:0000256" key="5">
    <source>
        <dbReference type="ARBA" id="ARBA00022475"/>
    </source>
</evidence>
<evidence type="ECO:0000256" key="9">
    <source>
        <dbReference type="ARBA" id="ARBA00023065"/>
    </source>
</evidence>
<dbReference type="GO" id="GO:0015385">
    <property type="term" value="F:sodium:proton antiporter activity"/>
    <property type="evidence" value="ECO:0007669"/>
    <property type="project" value="InterPro"/>
</dbReference>
<feature type="transmembrane region" description="Helical" evidence="12">
    <location>
        <begin position="52"/>
        <end position="73"/>
    </location>
</feature>
<dbReference type="InterPro" id="IPR006153">
    <property type="entry name" value="Cation/H_exchanger_TM"/>
</dbReference>